<dbReference type="STRING" id="1499687.BN1080_01313"/>
<name>A0A098EKD7_9BACL</name>
<evidence type="ECO:0000259" key="12">
    <source>
        <dbReference type="Pfam" id="PF02558"/>
    </source>
</evidence>
<dbReference type="UniPathway" id="UPA00028">
    <property type="reaction ID" value="UER00004"/>
</dbReference>
<evidence type="ECO:0000256" key="6">
    <source>
        <dbReference type="ARBA" id="ARBA00022655"/>
    </source>
</evidence>
<keyword evidence="7 11" id="KW-0521">NADP</keyword>
<comment type="similarity">
    <text evidence="3 11">Belongs to the ketopantoate reductase family.</text>
</comment>
<evidence type="ECO:0000256" key="1">
    <source>
        <dbReference type="ARBA" id="ARBA00002919"/>
    </source>
</evidence>
<evidence type="ECO:0000256" key="7">
    <source>
        <dbReference type="ARBA" id="ARBA00022857"/>
    </source>
</evidence>
<dbReference type="Gene3D" id="1.10.1040.10">
    <property type="entry name" value="N-(1-d-carboxylethyl)-l-norvaline Dehydrogenase, domain 2"/>
    <property type="match status" value="1"/>
</dbReference>
<dbReference type="NCBIfam" id="TIGR00745">
    <property type="entry name" value="apbA_panE"/>
    <property type="match status" value="1"/>
</dbReference>
<dbReference type="PANTHER" id="PTHR43765:SF2">
    <property type="entry name" value="2-DEHYDROPANTOATE 2-REDUCTASE"/>
    <property type="match status" value="1"/>
</dbReference>
<dbReference type="AlphaFoldDB" id="A0A098EKD7"/>
<evidence type="ECO:0000256" key="5">
    <source>
        <dbReference type="ARBA" id="ARBA00019465"/>
    </source>
</evidence>
<keyword evidence="8 11" id="KW-0560">Oxidoreductase</keyword>
<dbReference type="GO" id="GO:0015940">
    <property type="term" value="P:pantothenate biosynthetic process"/>
    <property type="evidence" value="ECO:0007669"/>
    <property type="project" value="UniProtKB-UniPathway"/>
</dbReference>
<dbReference type="InterPro" id="IPR036291">
    <property type="entry name" value="NAD(P)-bd_dom_sf"/>
</dbReference>
<feature type="domain" description="Ketopantoate reductase N-terminal" evidence="12">
    <location>
        <begin position="4"/>
        <end position="143"/>
    </location>
</feature>
<accession>A0A098EKD7</accession>
<dbReference type="GO" id="GO:0050661">
    <property type="term" value="F:NADP binding"/>
    <property type="evidence" value="ECO:0007669"/>
    <property type="project" value="TreeGrafter"/>
</dbReference>
<evidence type="ECO:0000313" key="14">
    <source>
        <dbReference type="EMBL" id="CEG22387.1"/>
    </source>
</evidence>
<evidence type="ECO:0000256" key="9">
    <source>
        <dbReference type="ARBA" id="ARBA00032024"/>
    </source>
</evidence>
<comment type="function">
    <text evidence="1 11">Catalyzes the NADPH-dependent reduction of ketopantoate into pantoic acid.</text>
</comment>
<comment type="pathway">
    <text evidence="2 11">Cofactor biosynthesis; (R)-pantothenate biosynthesis; (R)-pantoate from 3-methyl-2-oxobutanoate: step 2/2.</text>
</comment>
<dbReference type="PROSITE" id="PS51257">
    <property type="entry name" value="PROKAR_LIPOPROTEIN"/>
    <property type="match status" value="1"/>
</dbReference>
<feature type="domain" description="Ketopantoate reductase C-terminal" evidence="13">
    <location>
        <begin position="169"/>
        <end position="283"/>
    </location>
</feature>
<reference evidence="14 15" key="1">
    <citation type="submission" date="2014-09" db="EMBL/GenBank/DDBJ databases">
        <authorList>
            <person name="Urmite Genomes Urmite Genomes"/>
        </authorList>
    </citation>
    <scope>NUCLEOTIDE SEQUENCE [LARGE SCALE GENOMIC DNA]</scope>
    <source>
        <strain evidence="14 15">ES2</strain>
    </source>
</reference>
<gene>
    <name evidence="14" type="primary">panE</name>
    <name evidence="14" type="ORF">BN1080_01313</name>
</gene>
<dbReference type="EMBL" id="CCXS01000001">
    <property type="protein sequence ID" value="CEG22387.1"/>
    <property type="molecule type" value="Genomic_DNA"/>
</dbReference>
<evidence type="ECO:0000313" key="15">
    <source>
        <dbReference type="Proteomes" id="UP000043699"/>
    </source>
</evidence>
<dbReference type="EC" id="1.1.1.169" evidence="4 11"/>
<organism evidence="14 15">
    <name type="scientific">Planococcus massiliensis</name>
    <dbReference type="NCBI Taxonomy" id="1499687"/>
    <lineage>
        <taxon>Bacteria</taxon>
        <taxon>Bacillati</taxon>
        <taxon>Bacillota</taxon>
        <taxon>Bacilli</taxon>
        <taxon>Bacillales</taxon>
        <taxon>Caryophanaceae</taxon>
        <taxon>Planococcus</taxon>
    </lineage>
</organism>
<evidence type="ECO:0000256" key="8">
    <source>
        <dbReference type="ARBA" id="ARBA00023002"/>
    </source>
</evidence>
<comment type="catalytic activity">
    <reaction evidence="10 11">
        <text>(R)-pantoate + NADP(+) = 2-dehydropantoate + NADPH + H(+)</text>
        <dbReference type="Rhea" id="RHEA:16233"/>
        <dbReference type="ChEBI" id="CHEBI:11561"/>
        <dbReference type="ChEBI" id="CHEBI:15378"/>
        <dbReference type="ChEBI" id="CHEBI:15980"/>
        <dbReference type="ChEBI" id="CHEBI:57783"/>
        <dbReference type="ChEBI" id="CHEBI:58349"/>
        <dbReference type="EC" id="1.1.1.169"/>
    </reaction>
</comment>
<dbReference type="InterPro" id="IPR013752">
    <property type="entry name" value="KPA_reductase"/>
</dbReference>
<evidence type="ECO:0000256" key="11">
    <source>
        <dbReference type="RuleBase" id="RU362068"/>
    </source>
</evidence>
<dbReference type="InterPro" id="IPR050838">
    <property type="entry name" value="Ketopantoate_reductase"/>
</dbReference>
<evidence type="ECO:0000256" key="4">
    <source>
        <dbReference type="ARBA" id="ARBA00013014"/>
    </source>
</evidence>
<protein>
    <recommendedName>
        <fullName evidence="5 11">2-dehydropantoate 2-reductase</fullName>
        <ecNumber evidence="4 11">1.1.1.169</ecNumber>
    </recommendedName>
    <alternativeName>
        <fullName evidence="9 11">Ketopantoate reductase</fullName>
    </alternativeName>
</protein>
<dbReference type="SUPFAM" id="SSF51735">
    <property type="entry name" value="NAD(P)-binding Rossmann-fold domains"/>
    <property type="match status" value="1"/>
</dbReference>
<keyword evidence="15" id="KW-1185">Reference proteome</keyword>
<dbReference type="SUPFAM" id="SSF48179">
    <property type="entry name" value="6-phosphogluconate dehydrogenase C-terminal domain-like"/>
    <property type="match status" value="1"/>
</dbReference>
<evidence type="ECO:0000256" key="2">
    <source>
        <dbReference type="ARBA" id="ARBA00004994"/>
    </source>
</evidence>
<dbReference type="Gene3D" id="3.40.50.720">
    <property type="entry name" value="NAD(P)-binding Rossmann-like Domain"/>
    <property type="match status" value="1"/>
</dbReference>
<dbReference type="InterPro" id="IPR008927">
    <property type="entry name" value="6-PGluconate_DH-like_C_sf"/>
</dbReference>
<dbReference type="PANTHER" id="PTHR43765">
    <property type="entry name" value="2-DEHYDROPANTOATE 2-REDUCTASE-RELATED"/>
    <property type="match status" value="1"/>
</dbReference>
<dbReference type="Pfam" id="PF02558">
    <property type="entry name" value="ApbA"/>
    <property type="match status" value="1"/>
</dbReference>
<keyword evidence="6 11" id="KW-0566">Pantothenate biosynthesis</keyword>
<evidence type="ECO:0000256" key="3">
    <source>
        <dbReference type="ARBA" id="ARBA00007870"/>
    </source>
</evidence>
<dbReference type="InterPro" id="IPR013332">
    <property type="entry name" value="KPR_N"/>
</dbReference>
<dbReference type="Proteomes" id="UP000043699">
    <property type="component" value="Unassembled WGS sequence"/>
</dbReference>
<evidence type="ECO:0000256" key="10">
    <source>
        <dbReference type="ARBA" id="ARBA00048793"/>
    </source>
</evidence>
<dbReference type="InterPro" id="IPR013328">
    <property type="entry name" value="6PGD_dom2"/>
</dbReference>
<dbReference type="GO" id="GO:0008677">
    <property type="term" value="F:2-dehydropantoate 2-reductase activity"/>
    <property type="evidence" value="ECO:0007669"/>
    <property type="project" value="UniProtKB-EC"/>
</dbReference>
<proteinExistence type="inferred from homology"/>
<dbReference type="InterPro" id="IPR003710">
    <property type="entry name" value="ApbA"/>
</dbReference>
<dbReference type="Pfam" id="PF08546">
    <property type="entry name" value="ApbA_C"/>
    <property type="match status" value="1"/>
</dbReference>
<dbReference type="OrthoDB" id="9800163at2"/>
<evidence type="ECO:0000259" key="13">
    <source>
        <dbReference type="Pfam" id="PF08546"/>
    </source>
</evidence>
<sequence length="285" mass="31771">MKFAVVGAGAIGMLMACLLKDAGEEVLLMPKTEKQAKEIETVGILKDHKLYRIPAITEFQLISPDTYILLAVKYDALLELVPVISRECPDNPLIFLQNGMLHLELIEEMPHQQIALGSVEHGALKVGPTEIKHTGLGTVKFALARGAATTFKPLAGIQGFQSGWVENADQLLFRKVLLNCLINPLTALMEIKNGELLTNYHAYELLKNLYTELYLAFPEIEKLLPFEEVTALCASTSTNTSSMLADKLDKRKMELDTILLYTMRRSKLELPLLKTLYNLLKATEV</sequence>
<dbReference type="RefSeq" id="WP_052651089.1">
    <property type="nucleotide sequence ID" value="NZ_CCXS01000001.1"/>
</dbReference>
<dbReference type="GO" id="GO:0005737">
    <property type="term" value="C:cytoplasm"/>
    <property type="evidence" value="ECO:0007669"/>
    <property type="project" value="TreeGrafter"/>
</dbReference>